<evidence type="ECO:0000313" key="1">
    <source>
        <dbReference type="EMBL" id="CAI2172076.1"/>
    </source>
</evidence>
<accession>A0A9W4SJS5</accession>
<name>A0A9W4SJS5_9GLOM</name>
<organism evidence="1 2">
    <name type="scientific">Funneliformis geosporum</name>
    <dbReference type="NCBI Taxonomy" id="1117311"/>
    <lineage>
        <taxon>Eukaryota</taxon>
        <taxon>Fungi</taxon>
        <taxon>Fungi incertae sedis</taxon>
        <taxon>Mucoromycota</taxon>
        <taxon>Glomeromycotina</taxon>
        <taxon>Glomeromycetes</taxon>
        <taxon>Glomerales</taxon>
        <taxon>Glomeraceae</taxon>
        <taxon>Funneliformis</taxon>
    </lineage>
</organism>
<sequence>MFSCLENYQIFQGLDELFIILGQLWPVNNNVQRTLMASEQ</sequence>
<comment type="caution">
    <text evidence="1">The sequence shown here is derived from an EMBL/GenBank/DDBJ whole genome shotgun (WGS) entry which is preliminary data.</text>
</comment>
<protein>
    <submittedName>
        <fullName evidence="1">5760_t:CDS:1</fullName>
    </submittedName>
</protein>
<proteinExistence type="predicted"/>
<dbReference type="AlphaFoldDB" id="A0A9W4SJS5"/>
<dbReference type="EMBL" id="CAMKVN010000893">
    <property type="protein sequence ID" value="CAI2172076.1"/>
    <property type="molecule type" value="Genomic_DNA"/>
</dbReference>
<gene>
    <name evidence="1" type="ORF">FWILDA_LOCUS5399</name>
</gene>
<reference evidence="1" key="1">
    <citation type="submission" date="2022-08" db="EMBL/GenBank/DDBJ databases">
        <authorList>
            <person name="Kallberg Y."/>
            <person name="Tangrot J."/>
            <person name="Rosling A."/>
        </authorList>
    </citation>
    <scope>NUCLEOTIDE SEQUENCE</scope>
    <source>
        <strain evidence="1">Wild A</strain>
    </source>
</reference>
<evidence type="ECO:0000313" key="2">
    <source>
        <dbReference type="Proteomes" id="UP001153678"/>
    </source>
</evidence>
<dbReference type="Proteomes" id="UP001153678">
    <property type="component" value="Unassembled WGS sequence"/>
</dbReference>
<keyword evidence="2" id="KW-1185">Reference proteome</keyword>